<feature type="domain" description="Flagellar hook-associated protein FlgK helical" evidence="10">
    <location>
        <begin position="91"/>
        <end position="309"/>
    </location>
</feature>
<organism evidence="11 12">
    <name type="scientific">Sedimentitalea todarodis</name>
    <dbReference type="NCBI Taxonomy" id="1631240"/>
    <lineage>
        <taxon>Bacteria</taxon>
        <taxon>Pseudomonadati</taxon>
        <taxon>Pseudomonadota</taxon>
        <taxon>Alphaproteobacteria</taxon>
        <taxon>Rhodobacterales</taxon>
        <taxon>Paracoccaceae</taxon>
        <taxon>Sedimentitalea</taxon>
    </lineage>
</organism>
<evidence type="ECO:0000256" key="4">
    <source>
        <dbReference type="ARBA" id="ARBA00016244"/>
    </source>
</evidence>
<dbReference type="Pfam" id="PF22638">
    <property type="entry name" value="FlgK_D1"/>
    <property type="match status" value="1"/>
</dbReference>
<dbReference type="EMBL" id="JASMWN010000002">
    <property type="protein sequence ID" value="MDU9003153.1"/>
    <property type="molecule type" value="Genomic_DNA"/>
</dbReference>
<evidence type="ECO:0000256" key="7">
    <source>
        <dbReference type="RuleBase" id="RU362065"/>
    </source>
</evidence>
<comment type="similarity">
    <text evidence="3 7">Belongs to the flagella basal body rod proteins family.</text>
</comment>
<evidence type="ECO:0000259" key="8">
    <source>
        <dbReference type="Pfam" id="PF00460"/>
    </source>
</evidence>
<keyword evidence="11" id="KW-0282">Flagellum</keyword>
<evidence type="ECO:0000259" key="10">
    <source>
        <dbReference type="Pfam" id="PF22638"/>
    </source>
</evidence>
<dbReference type="SUPFAM" id="SSF64518">
    <property type="entry name" value="Phase 1 flagellin"/>
    <property type="match status" value="1"/>
</dbReference>
<evidence type="ECO:0000259" key="9">
    <source>
        <dbReference type="Pfam" id="PF06429"/>
    </source>
</evidence>
<dbReference type="Pfam" id="PF00460">
    <property type="entry name" value="Flg_bb_rod"/>
    <property type="match status" value="1"/>
</dbReference>
<keyword evidence="12" id="KW-1185">Reference proteome</keyword>
<dbReference type="InterPro" id="IPR010930">
    <property type="entry name" value="Flg_bb/hook_C_dom"/>
</dbReference>
<evidence type="ECO:0000256" key="2">
    <source>
        <dbReference type="ARBA" id="ARBA00004613"/>
    </source>
</evidence>
<evidence type="ECO:0000313" key="11">
    <source>
        <dbReference type="EMBL" id="MDU9003153.1"/>
    </source>
</evidence>
<proteinExistence type="inferred from homology"/>
<keyword evidence="6 7" id="KW-0975">Bacterial flagellum</keyword>
<gene>
    <name evidence="7 11" type="primary">flgK</name>
    <name evidence="11" type="ORF">QO231_04725</name>
</gene>
<evidence type="ECO:0000313" key="12">
    <source>
        <dbReference type="Proteomes" id="UP001255416"/>
    </source>
</evidence>
<comment type="subcellular location">
    <subcellularLocation>
        <location evidence="1">Bacterial flagellum basal body</location>
    </subcellularLocation>
    <subcellularLocation>
        <location evidence="2 7">Secreted</location>
    </subcellularLocation>
</comment>
<feature type="domain" description="Flagellar basal body rod protein N-terminal" evidence="8">
    <location>
        <begin position="7"/>
        <end position="36"/>
    </location>
</feature>
<feature type="domain" description="Flagellar basal-body/hook protein C-terminal" evidence="9">
    <location>
        <begin position="442"/>
        <end position="479"/>
    </location>
</feature>
<evidence type="ECO:0000256" key="1">
    <source>
        <dbReference type="ARBA" id="ARBA00004117"/>
    </source>
</evidence>
<dbReference type="PANTHER" id="PTHR30033">
    <property type="entry name" value="FLAGELLAR HOOK-ASSOCIATED PROTEIN 1"/>
    <property type="match status" value="1"/>
</dbReference>
<dbReference type="PRINTS" id="PR01005">
    <property type="entry name" value="FLGHOOKAP1"/>
</dbReference>
<protein>
    <recommendedName>
        <fullName evidence="4 7">Flagellar hook-associated protein 1</fullName>
        <shortName evidence="7">HAP1</shortName>
    </recommendedName>
</protein>
<comment type="caution">
    <text evidence="11">The sequence shown here is derived from an EMBL/GenBank/DDBJ whole genome shotgun (WGS) entry which is preliminary data.</text>
</comment>
<keyword evidence="5 7" id="KW-0964">Secreted</keyword>
<dbReference type="InterPro" id="IPR001444">
    <property type="entry name" value="Flag_bb_rod_N"/>
</dbReference>
<dbReference type="InterPro" id="IPR002371">
    <property type="entry name" value="FlgK"/>
</dbReference>
<evidence type="ECO:0000256" key="6">
    <source>
        <dbReference type="ARBA" id="ARBA00023143"/>
    </source>
</evidence>
<evidence type="ECO:0000256" key="5">
    <source>
        <dbReference type="ARBA" id="ARBA00022525"/>
    </source>
</evidence>
<keyword evidence="11" id="KW-0969">Cilium</keyword>
<dbReference type="Pfam" id="PF06429">
    <property type="entry name" value="Flg_bbr_C"/>
    <property type="match status" value="1"/>
</dbReference>
<name>A0ABU3VAF0_9RHOB</name>
<reference evidence="12" key="1">
    <citation type="submission" date="2023-05" db="EMBL/GenBank/DDBJ databases">
        <title>Sedimentitalea sp. nov. JM2-8.</title>
        <authorList>
            <person name="Huang J."/>
        </authorList>
    </citation>
    <scope>NUCLEOTIDE SEQUENCE [LARGE SCALE GENOMIC DNA]</scope>
    <source>
        <strain evidence="12">KHS03</strain>
    </source>
</reference>
<evidence type="ECO:0000256" key="3">
    <source>
        <dbReference type="ARBA" id="ARBA00009677"/>
    </source>
</evidence>
<dbReference type="InterPro" id="IPR053927">
    <property type="entry name" value="FlgK_helical"/>
</dbReference>
<dbReference type="NCBIfam" id="TIGR02492">
    <property type="entry name" value="flgK_ends"/>
    <property type="match status" value="1"/>
</dbReference>
<dbReference type="PANTHER" id="PTHR30033:SF1">
    <property type="entry name" value="FLAGELLAR HOOK-ASSOCIATED PROTEIN 1"/>
    <property type="match status" value="1"/>
</dbReference>
<keyword evidence="11" id="KW-0966">Cell projection</keyword>
<dbReference type="RefSeq" id="WP_316773797.1">
    <property type="nucleotide sequence ID" value="NZ_JASMWN010000002.1"/>
</dbReference>
<dbReference type="Proteomes" id="UP001255416">
    <property type="component" value="Unassembled WGS sequence"/>
</dbReference>
<sequence length="479" mass="49851">MSISSALNSALSGLNAASRASGIVSDNLANVMTPGYARRSLELSSAAETGPGVRVVGVHRHSDPVILSDRRSADAERGNAQVLSDFHVRFETLVGDGTDTSSLGMRLAKFESSLITAASNPDSTQRLDTVAYAAKDLAGAINVAAEGLRNMRSQADATIGAQVEQLNQTLGNVQKLNARITSTLSSGGDVSALQDQRQSLVDQINTIVPINVVERNYGQIALYTDGGAILIDGPSAELGFSPASDTVPEMTLSGGGLSGLTVNGIPVTERAIAGGTLAANFEIRDDVAVSAQTDLDAMARDLIERFETTTLDPTTPAGEPGLFTDAGVVFDPANEIGLANRLSLNTLVDPTEVGESWRLRAGLGAADPGESGDARQLKAFSAILQDGRATGSSVFGTGLASAADIASDLTSRVAVNSDRAAGILAFASVNQTEMARIEAAQGVDTDAELQQLMIVERAYAANARMIQTIDEMMETLLRL</sequence>
<accession>A0ABU3VAF0</accession>